<dbReference type="Pfam" id="PF11374">
    <property type="entry name" value="DUF3176"/>
    <property type="match status" value="1"/>
</dbReference>
<proteinExistence type="predicted"/>
<protein>
    <submittedName>
        <fullName evidence="3">Uncharacterized protein</fullName>
    </submittedName>
</protein>
<feature type="transmembrane region" description="Helical" evidence="2">
    <location>
        <begin position="128"/>
        <end position="152"/>
    </location>
</feature>
<keyword evidence="2" id="KW-0812">Transmembrane</keyword>
<dbReference type="PANTHER" id="PTHR35394">
    <property type="entry name" value="DUF3176 DOMAIN-CONTAINING PROTEIN"/>
    <property type="match status" value="1"/>
</dbReference>
<dbReference type="EMBL" id="PTQR01000074">
    <property type="protein sequence ID" value="TKX22067.1"/>
    <property type="molecule type" value="Genomic_DNA"/>
</dbReference>
<evidence type="ECO:0000256" key="2">
    <source>
        <dbReference type="SAM" id="Phobius"/>
    </source>
</evidence>
<dbReference type="AlphaFoldDB" id="A0A4U7B3Z1"/>
<comment type="caution">
    <text evidence="3">The sequence shown here is derived from an EMBL/GenBank/DDBJ whole genome shotgun (WGS) entry which is preliminary data.</text>
</comment>
<feature type="compositionally biased region" description="Polar residues" evidence="1">
    <location>
        <begin position="38"/>
        <end position="49"/>
    </location>
</feature>
<organism evidence="3 4">
    <name type="scientific">Elsinoe australis</name>
    <dbReference type="NCBI Taxonomy" id="40998"/>
    <lineage>
        <taxon>Eukaryota</taxon>
        <taxon>Fungi</taxon>
        <taxon>Dikarya</taxon>
        <taxon>Ascomycota</taxon>
        <taxon>Pezizomycotina</taxon>
        <taxon>Dothideomycetes</taxon>
        <taxon>Dothideomycetidae</taxon>
        <taxon>Myriangiales</taxon>
        <taxon>Elsinoaceae</taxon>
        <taxon>Elsinoe</taxon>
    </lineage>
</organism>
<keyword evidence="2" id="KW-0472">Membrane</keyword>
<evidence type="ECO:0000313" key="3">
    <source>
        <dbReference type="EMBL" id="TKX22067.1"/>
    </source>
</evidence>
<dbReference type="Proteomes" id="UP000308133">
    <property type="component" value="Unassembled WGS sequence"/>
</dbReference>
<dbReference type="InterPro" id="IPR021514">
    <property type="entry name" value="DUF3176"/>
</dbReference>
<feature type="transmembrane region" description="Helical" evidence="2">
    <location>
        <begin position="94"/>
        <end position="116"/>
    </location>
</feature>
<dbReference type="PANTHER" id="PTHR35394:SF5">
    <property type="entry name" value="DUF3176 DOMAIN-CONTAINING PROTEIN"/>
    <property type="match status" value="1"/>
</dbReference>
<feature type="region of interest" description="Disordered" evidence="1">
    <location>
        <begin position="1"/>
        <end position="68"/>
    </location>
</feature>
<name>A0A4U7B3Z1_9PEZI</name>
<feature type="transmembrane region" description="Helical" evidence="2">
    <location>
        <begin position="598"/>
        <end position="620"/>
    </location>
</feature>
<sequence length="683" mass="75102">MSGRGRNPPYPYDSTDHTPAAWEQPAQHRDVSPEISVSDPSTPLQSQSPPRYPGSLEHSPATTKERTAVTVQDVPQPLKLSGWQHFRFWANRNWVYEIAACCISIITLIGVVVLLVTRQNKPLPDWPALITLNSLLAVLTTIIKGCMIFAVAEGISQLKWSWFLQPRPLSDLSTYDSASRGPWGSLLFLFSGKVDSIATVGAVITLIALAIDPFAQQVFLFEPCMQVQNDTQATIPRVQTFAPVLEGDRMGIGSDQLQIMSGMLRATYSAMIEPSLHLPPRLEQNCPSGNCTWKAPDGYYQTLTMSHACMDVSSFITNLTRNQSDTKTWNYTLPSATESARSGNMTLDYNTILSLQAGPLGRSDNPRIPQIFRTDKYTIFAFGALFWKQVGRLNAVSDTRLVEPMAVTCKMWPTLKTYNAEVVSGLLHETEINTRDVSSWEILDRYLIDGVWHPCTGTSTPTPENTLPLLNGATPLDSSDRAILKSNLAPLNVSYWPQSCTLQIGPMIANNYASFLENMFTGVIGSLQTQNATVGNQMHLAALLNEGNADLDSMTRYMEAMAGALGAFMRTTANTTEEANRRTVGASQVLRTCARVRWGWMALPVALTVATVGFVVAIVAQTAVKRRKSEWPGSLKSSPLGLVLYGPKEEGFLGYDGPKDLVVMEARAEEVRTTLVRRGRGGV</sequence>
<evidence type="ECO:0000313" key="4">
    <source>
        <dbReference type="Proteomes" id="UP000308133"/>
    </source>
</evidence>
<reference evidence="3 4" key="1">
    <citation type="submission" date="2018-02" db="EMBL/GenBank/DDBJ databases">
        <title>Draft genome sequences of Elsinoe sp., causing black scab on jojoba.</title>
        <authorList>
            <person name="Stodart B."/>
            <person name="Jeffress S."/>
            <person name="Ash G."/>
            <person name="Arun Chinnappa K."/>
        </authorList>
    </citation>
    <scope>NUCLEOTIDE SEQUENCE [LARGE SCALE GENOMIC DNA]</scope>
    <source>
        <strain evidence="3 4">Hillstone_2</strain>
    </source>
</reference>
<gene>
    <name evidence="3" type="ORF">C1H76_5700</name>
</gene>
<keyword evidence="2" id="KW-1133">Transmembrane helix</keyword>
<accession>A0A4U7B3Z1</accession>
<evidence type="ECO:0000256" key="1">
    <source>
        <dbReference type="SAM" id="MobiDB-lite"/>
    </source>
</evidence>